<sequence>MKLAVIANPKKYSVKEPFTRALNWADENDVQIIFNSDLKDLYDGQDHPSARIVGSEAEAIDEADIIVAMGGDGTMLYTARLMKNISKPILGVNSGRLGFMAYTQMENLIKALEYLKEENYRLDKRFMLEAEDENGNIYHALNEFLFSKKDSTSMVTVEAEYDNMFINKYWADGLIVASPTGSTAYNLSSNGPIVMPNTDVMVLNPINPHTLTTRPLVLPSDKSLKITVHKQQHEVLFSYDGEIYEIQGYPFVVEIRRSNFTIDLIELPDQSYFETLRNKLMWGMDFRKGSEK</sequence>
<dbReference type="InterPro" id="IPR002504">
    <property type="entry name" value="NADK"/>
</dbReference>
<keyword evidence="4 6" id="KW-0520">NAD</keyword>
<evidence type="ECO:0000256" key="1">
    <source>
        <dbReference type="ARBA" id="ARBA00022679"/>
    </source>
</evidence>
<dbReference type="Pfam" id="PF01513">
    <property type="entry name" value="NAD_kinase"/>
    <property type="match status" value="1"/>
</dbReference>
<evidence type="ECO:0000256" key="3">
    <source>
        <dbReference type="ARBA" id="ARBA00022857"/>
    </source>
</evidence>
<dbReference type="Gene3D" id="2.60.200.30">
    <property type="entry name" value="Probable inorganic polyphosphate/atp-NAD kinase, domain 2"/>
    <property type="match status" value="1"/>
</dbReference>
<dbReference type="Pfam" id="PF20143">
    <property type="entry name" value="NAD_kinase_C"/>
    <property type="match status" value="1"/>
</dbReference>
<dbReference type="SUPFAM" id="SSF111331">
    <property type="entry name" value="NAD kinase/diacylglycerol kinase-like"/>
    <property type="match status" value="1"/>
</dbReference>
<evidence type="ECO:0000256" key="2">
    <source>
        <dbReference type="ARBA" id="ARBA00022777"/>
    </source>
</evidence>
<evidence type="ECO:0000256" key="4">
    <source>
        <dbReference type="ARBA" id="ARBA00023027"/>
    </source>
</evidence>
<comment type="subcellular location">
    <subcellularLocation>
        <location evidence="6">Cytoplasm</location>
    </subcellularLocation>
</comment>
<keyword evidence="3 6" id="KW-0521">NADP</keyword>
<dbReference type="PANTHER" id="PTHR20275">
    <property type="entry name" value="NAD KINASE"/>
    <property type="match status" value="1"/>
</dbReference>
<keyword evidence="1 6" id="KW-0808">Transferase</keyword>
<dbReference type="AlphaFoldDB" id="A0A6M1SRC8"/>
<accession>A0A6M1SRC8</accession>
<dbReference type="GO" id="GO:0051287">
    <property type="term" value="F:NAD binding"/>
    <property type="evidence" value="ECO:0007669"/>
    <property type="project" value="UniProtKB-ARBA"/>
</dbReference>
<comment type="caution">
    <text evidence="7">The sequence shown here is derived from an EMBL/GenBank/DDBJ whole genome shotgun (WGS) entry which is preliminary data.</text>
</comment>
<dbReference type="RefSeq" id="WP_165138617.1">
    <property type="nucleotide sequence ID" value="NZ_JAALLT010000001.1"/>
</dbReference>
<keyword evidence="8" id="KW-1185">Reference proteome</keyword>
<evidence type="ECO:0000313" key="8">
    <source>
        <dbReference type="Proteomes" id="UP000473278"/>
    </source>
</evidence>
<comment type="catalytic activity">
    <reaction evidence="5 6">
        <text>NAD(+) + ATP = ADP + NADP(+) + H(+)</text>
        <dbReference type="Rhea" id="RHEA:18629"/>
        <dbReference type="ChEBI" id="CHEBI:15378"/>
        <dbReference type="ChEBI" id="CHEBI:30616"/>
        <dbReference type="ChEBI" id="CHEBI:57540"/>
        <dbReference type="ChEBI" id="CHEBI:58349"/>
        <dbReference type="ChEBI" id="CHEBI:456216"/>
        <dbReference type="EC" id="2.7.1.23"/>
    </reaction>
</comment>
<dbReference type="GO" id="GO:0005737">
    <property type="term" value="C:cytoplasm"/>
    <property type="evidence" value="ECO:0007669"/>
    <property type="project" value="UniProtKB-SubCell"/>
</dbReference>
<dbReference type="GO" id="GO:0005524">
    <property type="term" value="F:ATP binding"/>
    <property type="evidence" value="ECO:0007669"/>
    <property type="project" value="UniProtKB-KW"/>
</dbReference>
<keyword evidence="6" id="KW-0067">ATP-binding</keyword>
<feature type="binding site" evidence="6">
    <location>
        <begin position="142"/>
        <end position="143"/>
    </location>
    <ligand>
        <name>NAD(+)</name>
        <dbReference type="ChEBI" id="CHEBI:57540"/>
    </ligand>
</feature>
<dbReference type="EC" id="2.7.1.23" evidence="6"/>
<organism evidence="7 8">
    <name type="scientific">Halalkalibaculum roseum</name>
    <dbReference type="NCBI Taxonomy" id="2709311"/>
    <lineage>
        <taxon>Bacteria</taxon>
        <taxon>Pseudomonadati</taxon>
        <taxon>Balneolota</taxon>
        <taxon>Balneolia</taxon>
        <taxon>Balneolales</taxon>
        <taxon>Balneolaceae</taxon>
        <taxon>Halalkalibaculum</taxon>
    </lineage>
</organism>
<comment type="caution">
    <text evidence="6">Lacks conserved residue(s) required for the propagation of feature annotation.</text>
</comment>
<comment type="cofactor">
    <cofactor evidence="6">
        <name>a divalent metal cation</name>
        <dbReference type="ChEBI" id="CHEBI:60240"/>
    </cofactor>
</comment>
<dbReference type="GO" id="GO:0019674">
    <property type="term" value="P:NAD+ metabolic process"/>
    <property type="evidence" value="ECO:0007669"/>
    <property type="project" value="InterPro"/>
</dbReference>
<dbReference type="HAMAP" id="MF_00361">
    <property type="entry name" value="NAD_kinase"/>
    <property type="match status" value="1"/>
</dbReference>
<dbReference type="Proteomes" id="UP000473278">
    <property type="component" value="Unassembled WGS sequence"/>
</dbReference>
<dbReference type="InterPro" id="IPR016064">
    <property type="entry name" value="NAD/diacylglycerol_kinase_sf"/>
</dbReference>
<dbReference type="Gene3D" id="3.40.50.10330">
    <property type="entry name" value="Probable inorganic polyphosphate/atp-NAD kinase, domain 1"/>
    <property type="match status" value="1"/>
</dbReference>
<gene>
    <name evidence="6" type="primary">nadK</name>
    <name evidence="7" type="ORF">G3570_01910</name>
</gene>
<feature type="binding site" evidence="6">
    <location>
        <position position="172"/>
    </location>
    <ligand>
        <name>NAD(+)</name>
        <dbReference type="ChEBI" id="CHEBI:57540"/>
    </ligand>
</feature>
<name>A0A6M1SRC8_9BACT</name>
<evidence type="ECO:0000313" key="7">
    <source>
        <dbReference type="EMBL" id="NGP75370.1"/>
    </source>
</evidence>
<comment type="similarity">
    <text evidence="6">Belongs to the NAD kinase family.</text>
</comment>
<dbReference type="GO" id="GO:0003951">
    <property type="term" value="F:NAD+ kinase activity"/>
    <property type="evidence" value="ECO:0007669"/>
    <property type="project" value="UniProtKB-UniRule"/>
</dbReference>
<feature type="binding site" evidence="6">
    <location>
        <begin position="183"/>
        <end position="188"/>
    </location>
    <ligand>
        <name>NAD(+)</name>
        <dbReference type="ChEBI" id="CHEBI:57540"/>
    </ligand>
</feature>
<keyword evidence="6" id="KW-0547">Nucleotide-binding</keyword>
<feature type="binding site" evidence="6">
    <location>
        <begin position="72"/>
        <end position="73"/>
    </location>
    <ligand>
        <name>NAD(+)</name>
        <dbReference type="ChEBI" id="CHEBI:57540"/>
    </ligand>
</feature>
<evidence type="ECO:0000256" key="5">
    <source>
        <dbReference type="ARBA" id="ARBA00047925"/>
    </source>
</evidence>
<evidence type="ECO:0000256" key="6">
    <source>
        <dbReference type="HAMAP-Rule" id="MF_00361"/>
    </source>
</evidence>
<reference evidence="7 8" key="1">
    <citation type="submission" date="2020-02" db="EMBL/GenBank/DDBJ databases">
        <title>Balneolaceae bacterium YR4-1, complete genome.</title>
        <authorList>
            <person name="Li Y."/>
            <person name="Wu S."/>
        </authorList>
    </citation>
    <scope>NUCLEOTIDE SEQUENCE [LARGE SCALE GENOMIC DNA]</scope>
    <source>
        <strain evidence="7 8">YR4-1</strain>
    </source>
</reference>
<keyword evidence="2 6" id="KW-0418">Kinase</keyword>
<protein>
    <recommendedName>
        <fullName evidence="6">NAD kinase</fullName>
        <ecNumber evidence="6">2.7.1.23</ecNumber>
    </recommendedName>
    <alternativeName>
        <fullName evidence="6">ATP-dependent NAD kinase</fullName>
    </alternativeName>
</protein>
<dbReference type="GO" id="GO:0046872">
    <property type="term" value="F:metal ion binding"/>
    <property type="evidence" value="ECO:0007669"/>
    <property type="project" value="UniProtKB-UniRule"/>
</dbReference>
<proteinExistence type="inferred from homology"/>
<keyword evidence="6" id="KW-0963">Cytoplasm</keyword>
<dbReference type="InterPro" id="IPR017438">
    <property type="entry name" value="ATP-NAD_kinase_N"/>
</dbReference>
<dbReference type="PANTHER" id="PTHR20275:SF0">
    <property type="entry name" value="NAD KINASE"/>
    <property type="match status" value="1"/>
</dbReference>
<dbReference type="GO" id="GO:0006741">
    <property type="term" value="P:NADP+ biosynthetic process"/>
    <property type="evidence" value="ECO:0007669"/>
    <property type="project" value="UniProtKB-UniRule"/>
</dbReference>
<feature type="active site" description="Proton acceptor" evidence="6">
    <location>
        <position position="72"/>
    </location>
</feature>
<dbReference type="InterPro" id="IPR017437">
    <property type="entry name" value="ATP-NAD_kinase_PpnK-typ_C"/>
</dbReference>
<comment type="function">
    <text evidence="6">Involved in the regulation of the intracellular balance of NAD and NADP, and is a key enzyme in the biosynthesis of NADP. Catalyzes specifically the phosphorylation on 2'-hydroxyl of the adenosine moiety of NAD to yield NADP.</text>
</comment>
<dbReference type="EMBL" id="JAALLT010000001">
    <property type="protein sequence ID" value="NGP75370.1"/>
    <property type="molecule type" value="Genomic_DNA"/>
</dbReference>